<gene>
    <name evidence="3" type="ORF">RUN39_v1_800020</name>
</gene>
<protein>
    <submittedName>
        <fullName evidence="3">Putative type iv secretory pathway virj component-related protein</fullName>
    </submittedName>
</protein>
<evidence type="ECO:0000256" key="1">
    <source>
        <dbReference type="SAM" id="SignalP"/>
    </source>
</evidence>
<evidence type="ECO:0000313" key="3">
    <source>
        <dbReference type="EMBL" id="CUV14428.1"/>
    </source>
</evidence>
<proteinExistence type="predicted"/>
<feature type="domain" description="Bacterial virulence" evidence="2">
    <location>
        <begin position="418"/>
        <end position="601"/>
    </location>
</feature>
<dbReference type="Gene3D" id="3.40.50.1820">
    <property type="entry name" value="alpha/beta hydrolase"/>
    <property type="match status" value="2"/>
</dbReference>
<feature type="signal peptide" evidence="1">
    <location>
        <begin position="1"/>
        <end position="43"/>
    </location>
</feature>
<dbReference type="InterPro" id="IPR010333">
    <property type="entry name" value="VirJ"/>
</dbReference>
<dbReference type="EMBL" id="LN899819">
    <property type="protein sequence ID" value="CUV14428.1"/>
    <property type="molecule type" value="Genomic_DNA"/>
</dbReference>
<feature type="chain" id="PRO_5006628356" evidence="1">
    <location>
        <begin position="44"/>
        <end position="610"/>
    </location>
</feature>
<organism evidence="3">
    <name type="scientific">Ralstonia solanacearum</name>
    <name type="common">Pseudomonas solanacearum</name>
    <dbReference type="NCBI Taxonomy" id="305"/>
    <lineage>
        <taxon>Bacteria</taxon>
        <taxon>Pseudomonadati</taxon>
        <taxon>Pseudomonadota</taxon>
        <taxon>Betaproteobacteria</taxon>
        <taxon>Burkholderiales</taxon>
        <taxon>Burkholderiaceae</taxon>
        <taxon>Ralstonia</taxon>
        <taxon>Ralstonia solanacearum species complex</taxon>
    </lineage>
</organism>
<dbReference type="AlphaFoldDB" id="A0A0S4TWN5"/>
<dbReference type="Pfam" id="PF06057">
    <property type="entry name" value="VirJ"/>
    <property type="match status" value="1"/>
</dbReference>
<dbReference type="InterPro" id="IPR029058">
    <property type="entry name" value="AB_hydrolase_fold"/>
</dbReference>
<reference evidence="3" key="1">
    <citation type="submission" date="2015-10" db="EMBL/GenBank/DDBJ databases">
        <authorList>
            <person name="Gilbert D.G."/>
        </authorList>
    </citation>
    <scope>NUCLEOTIDE SEQUENCE</scope>
    <source>
        <strain evidence="3">Phyl III-seqv23</strain>
    </source>
</reference>
<keyword evidence="1" id="KW-0732">Signal</keyword>
<name>A0A0S4TWN5_RALSL</name>
<dbReference type="SUPFAM" id="SSF53474">
    <property type="entry name" value="alpha/beta-Hydrolases"/>
    <property type="match status" value="2"/>
</dbReference>
<sequence length="610" mass="63404">MTEHKPRAVFAREGEQCAMQRPRRATLGWMTAACLAVTPWAHAAHAAQAGAAATPGALALVAGAASPKPAPVQGPVLVPPVGMAGASGVTAVSTTGDAPPRLQMSAPAVTANKAANGGVLSLPVVAPATPAAAPGAVEFVTHGRFRDVPVYKPNGEVRSVVLMLSGDQGWTPATSRMAQSLAAQGALVAGLSTPALFASLEADLGDCAFPDGDLENFSRFLQAYEKVPGYYPPILVGDNEGGALAYAMIAQARPNIFAAAMSLEFCPVLELRKPLCKGEGVHFSRRMSESRTTAKRVKPKDNAGVVLLPATRLSAPWVALQSGTLTPFARRSGPLCEARATQTFIETISGAQSVALPAVQPGAPGSAGVPPVTASEPFKAAFAKLNAQRKPPPPPPPAAVSDLPVIEVAAQPGTSSELFAVLLSGDGGWAGLDKEVASALSKSGVPVVGVDSLRYFWTPRTPASAAADMDRLVRFYAARWKKTKALLIGYSQGADVLPFIVNRLPAASREHVALAVMMGLGKRADFEFHMTNWVSSSASGLLILPEVQKLPTGLGMCIYGRDEKDSNCPSLDPKQVQLVKLPGGHHFDGDYAKLARIILEGARGPGAVAR</sequence>
<accession>A0A0S4TWN5</accession>
<dbReference type="ESTHER" id="ralso-RSP1521">
    <property type="family name" value="VirJ"/>
</dbReference>
<evidence type="ECO:0000259" key="2">
    <source>
        <dbReference type="Pfam" id="PF06057"/>
    </source>
</evidence>